<feature type="domain" description="Sulfatase N-terminal" evidence="4">
    <location>
        <begin position="34"/>
        <end position="127"/>
    </location>
</feature>
<dbReference type="InterPro" id="IPR017850">
    <property type="entry name" value="Alkaline_phosphatase_core_sf"/>
</dbReference>
<dbReference type="GO" id="GO:0008484">
    <property type="term" value="F:sulfuric ester hydrolase activity"/>
    <property type="evidence" value="ECO:0007669"/>
    <property type="project" value="TreeGrafter"/>
</dbReference>
<dbReference type="EMBL" id="JACHIE010000024">
    <property type="protein sequence ID" value="MBB6458605.1"/>
    <property type="molecule type" value="Genomic_DNA"/>
</dbReference>
<evidence type="ECO:0000256" key="2">
    <source>
        <dbReference type="ARBA" id="ARBA00022723"/>
    </source>
</evidence>
<protein>
    <submittedName>
        <fullName evidence="5">Arylsulfatase A-like enzyme</fullName>
    </submittedName>
</protein>
<dbReference type="RefSeq" id="WP_306309681.1">
    <property type="nucleotide sequence ID" value="NZ_BAABDB010000008.1"/>
</dbReference>
<evidence type="ECO:0000256" key="1">
    <source>
        <dbReference type="ARBA" id="ARBA00008779"/>
    </source>
</evidence>
<dbReference type="Pfam" id="PF00884">
    <property type="entry name" value="Sulfatase"/>
    <property type="match status" value="1"/>
</dbReference>
<accession>A0A841QJX6</accession>
<dbReference type="PANTHER" id="PTHR45953:SF1">
    <property type="entry name" value="IDURONATE 2-SULFATASE"/>
    <property type="match status" value="1"/>
</dbReference>
<keyword evidence="3" id="KW-0378">Hydrolase</keyword>
<reference evidence="5 6" key="1">
    <citation type="submission" date="2020-08" db="EMBL/GenBank/DDBJ databases">
        <title>Genomic Encyclopedia of Type Strains, Phase IV (KMG-IV): sequencing the most valuable type-strain genomes for metagenomic binning, comparative biology and taxonomic classification.</title>
        <authorList>
            <person name="Goeker M."/>
        </authorList>
    </citation>
    <scope>NUCLEOTIDE SEQUENCE [LARGE SCALE GENOMIC DNA]</scope>
    <source>
        <strain evidence="5 6">DSM 4491</strain>
    </source>
</reference>
<evidence type="ECO:0000256" key="3">
    <source>
        <dbReference type="ARBA" id="ARBA00022801"/>
    </source>
</evidence>
<dbReference type="GO" id="GO:0046872">
    <property type="term" value="F:metal ion binding"/>
    <property type="evidence" value="ECO:0007669"/>
    <property type="project" value="UniProtKB-KW"/>
</dbReference>
<gene>
    <name evidence="5" type="ORF">HNR55_003216</name>
</gene>
<keyword evidence="2" id="KW-0479">Metal-binding</keyword>
<organism evidence="5 6">
    <name type="scientific">Acetobacter lovaniensis</name>
    <dbReference type="NCBI Taxonomy" id="104100"/>
    <lineage>
        <taxon>Bacteria</taxon>
        <taxon>Pseudomonadati</taxon>
        <taxon>Pseudomonadota</taxon>
        <taxon>Alphaproteobacteria</taxon>
        <taxon>Acetobacterales</taxon>
        <taxon>Acetobacteraceae</taxon>
        <taxon>Acetobacter</taxon>
    </lineage>
</organism>
<dbReference type="PANTHER" id="PTHR45953">
    <property type="entry name" value="IDURONATE 2-SULFATASE"/>
    <property type="match status" value="1"/>
</dbReference>
<name>A0A841QJX6_9PROT</name>
<dbReference type="InterPro" id="IPR000917">
    <property type="entry name" value="Sulfatase_N"/>
</dbReference>
<evidence type="ECO:0000313" key="5">
    <source>
        <dbReference type="EMBL" id="MBB6458605.1"/>
    </source>
</evidence>
<dbReference type="AlphaFoldDB" id="A0A841QJX6"/>
<keyword evidence="6" id="KW-1185">Reference proteome</keyword>
<dbReference type="Proteomes" id="UP000578000">
    <property type="component" value="Unassembled WGS sequence"/>
</dbReference>
<evidence type="ECO:0000313" key="6">
    <source>
        <dbReference type="Proteomes" id="UP000578000"/>
    </source>
</evidence>
<comment type="similarity">
    <text evidence="1">Belongs to the sulfatase family.</text>
</comment>
<comment type="caution">
    <text evidence="5">The sequence shown here is derived from an EMBL/GenBank/DDBJ whole genome shotgun (WGS) entry which is preliminary data.</text>
</comment>
<sequence>MHTFSRRQAFSGGVVLSALLHAPREAMAHAQPRPDIVWIVCHDLHVPLLGCYGNALVVTPAIDQMAHTGIRFDKAYATIPVCSPSRFSMLTGISLQSWAPAENMRSVAKVASYIQTLSQYMRAGGYYCTNNVFTDYR</sequence>
<dbReference type="InterPro" id="IPR024607">
    <property type="entry name" value="Sulfatase_CS"/>
</dbReference>
<proteinExistence type="inferred from homology"/>
<dbReference type="Gene3D" id="3.40.720.10">
    <property type="entry name" value="Alkaline Phosphatase, subunit A"/>
    <property type="match status" value="1"/>
</dbReference>
<dbReference type="PROSITE" id="PS00523">
    <property type="entry name" value="SULFATASE_1"/>
    <property type="match status" value="1"/>
</dbReference>
<dbReference type="SUPFAM" id="SSF53649">
    <property type="entry name" value="Alkaline phosphatase-like"/>
    <property type="match status" value="1"/>
</dbReference>
<evidence type="ECO:0000259" key="4">
    <source>
        <dbReference type="Pfam" id="PF00884"/>
    </source>
</evidence>
<dbReference type="GO" id="GO:0005737">
    <property type="term" value="C:cytoplasm"/>
    <property type="evidence" value="ECO:0007669"/>
    <property type="project" value="TreeGrafter"/>
</dbReference>